<protein>
    <recommendedName>
        <fullName evidence="6">Annexin</fullName>
    </recommendedName>
</protein>
<evidence type="ECO:0000256" key="4">
    <source>
        <dbReference type="ARBA" id="ARBA00023216"/>
    </source>
</evidence>
<name>A0A8B7Y8F0_ACAPL</name>
<dbReference type="GO" id="GO:0005509">
    <property type="term" value="F:calcium ion binding"/>
    <property type="evidence" value="ECO:0007669"/>
    <property type="project" value="InterPro"/>
</dbReference>
<proteinExistence type="inferred from homology"/>
<dbReference type="GO" id="GO:0001786">
    <property type="term" value="F:phosphatidylserine binding"/>
    <property type="evidence" value="ECO:0007669"/>
    <property type="project" value="TreeGrafter"/>
</dbReference>
<keyword evidence="3 6" id="KW-0106">Calcium</keyword>
<dbReference type="SMART" id="SM00335">
    <property type="entry name" value="ANX"/>
    <property type="match status" value="4"/>
</dbReference>
<dbReference type="InterPro" id="IPR001464">
    <property type="entry name" value="Annexin"/>
</dbReference>
<dbReference type="InterPro" id="IPR018502">
    <property type="entry name" value="Annexin_repeat"/>
</dbReference>
<dbReference type="FunFam" id="1.10.220.10:FF:000001">
    <property type="entry name" value="Annexin"/>
    <property type="match status" value="1"/>
</dbReference>
<reference evidence="8" key="1">
    <citation type="submission" date="2025-08" db="UniProtKB">
        <authorList>
            <consortium name="RefSeq"/>
        </authorList>
    </citation>
    <scope>IDENTIFICATION</scope>
</reference>
<dbReference type="KEGG" id="aplc:110978659"/>
<keyword evidence="5 6" id="KW-0111">Calcium/phospholipid-binding</keyword>
<dbReference type="OMA" id="YLTIVGF"/>
<dbReference type="PRINTS" id="PR00196">
    <property type="entry name" value="ANNEXIN"/>
</dbReference>
<evidence type="ECO:0000256" key="6">
    <source>
        <dbReference type="RuleBase" id="RU003540"/>
    </source>
</evidence>
<evidence type="ECO:0000256" key="2">
    <source>
        <dbReference type="ARBA" id="ARBA00022737"/>
    </source>
</evidence>
<dbReference type="GO" id="GO:0005886">
    <property type="term" value="C:plasma membrane"/>
    <property type="evidence" value="ECO:0007669"/>
    <property type="project" value="TreeGrafter"/>
</dbReference>
<dbReference type="PANTHER" id="PTHR10502:SF102">
    <property type="entry name" value="ANNEXIN B11"/>
    <property type="match status" value="1"/>
</dbReference>
<dbReference type="FunFam" id="1.10.220.10:FF:000002">
    <property type="entry name" value="Annexin"/>
    <property type="match status" value="1"/>
</dbReference>
<evidence type="ECO:0000256" key="1">
    <source>
        <dbReference type="ARBA" id="ARBA00007831"/>
    </source>
</evidence>
<gene>
    <name evidence="8" type="primary">LOC110978659</name>
</gene>
<dbReference type="RefSeq" id="XP_022089503.1">
    <property type="nucleotide sequence ID" value="XM_022233811.1"/>
</dbReference>
<dbReference type="FunFam" id="1.10.220.10:FF:000004">
    <property type="entry name" value="Annexin"/>
    <property type="match status" value="1"/>
</dbReference>
<dbReference type="SUPFAM" id="SSF47874">
    <property type="entry name" value="Annexin"/>
    <property type="match status" value="1"/>
</dbReference>
<dbReference type="Gene3D" id="1.10.220.10">
    <property type="entry name" value="Annexin"/>
    <property type="match status" value="4"/>
</dbReference>
<keyword evidence="4 6" id="KW-0041">Annexin</keyword>
<evidence type="ECO:0000313" key="8">
    <source>
        <dbReference type="RefSeq" id="XP_022089503.1"/>
    </source>
</evidence>
<accession>A0A8B7Y8F0</accession>
<evidence type="ECO:0000256" key="5">
    <source>
        <dbReference type="ARBA" id="ARBA00023302"/>
    </source>
</evidence>
<keyword evidence="2 6" id="KW-0677">Repeat</keyword>
<evidence type="ECO:0000256" key="3">
    <source>
        <dbReference type="ARBA" id="ARBA00022837"/>
    </source>
</evidence>
<dbReference type="PROSITE" id="PS51897">
    <property type="entry name" value="ANNEXIN_2"/>
    <property type="match status" value="4"/>
</dbReference>
<dbReference type="PANTHER" id="PTHR10502">
    <property type="entry name" value="ANNEXIN"/>
    <property type="match status" value="1"/>
</dbReference>
<dbReference type="GO" id="GO:0012506">
    <property type="term" value="C:vesicle membrane"/>
    <property type="evidence" value="ECO:0007669"/>
    <property type="project" value="TreeGrafter"/>
</dbReference>
<dbReference type="FunFam" id="1.10.220.10:FF:000003">
    <property type="entry name" value="Annexin"/>
    <property type="match status" value="1"/>
</dbReference>
<dbReference type="GO" id="GO:0005634">
    <property type="term" value="C:nucleus"/>
    <property type="evidence" value="ECO:0007669"/>
    <property type="project" value="TreeGrafter"/>
</dbReference>
<dbReference type="GO" id="GO:0005737">
    <property type="term" value="C:cytoplasm"/>
    <property type="evidence" value="ECO:0007669"/>
    <property type="project" value="TreeGrafter"/>
</dbReference>
<dbReference type="PROSITE" id="PS00223">
    <property type="entry name" value="ANNEXIN_1"/>
    <property type="match status" value="3"/>
</dbReference>
<comment type="similarity">
    <text evidence="1 6">Belongs to the annexin family.</text>
</comment>
<dbReference type="Pfam" id="PF00191">
    <property type="entry name" value="Annexin"/>
    <property type="match status" value="4"/>
</dbReference>
<comment type="domain">
    <text evidence="6">A pair of annexin repeats may form one binding site for calcium and phospholipid.</text>
</comment>
<dbReference type="Proteomes" id="UP000694845">
    <property type="component" value="Unplaced"/>
</dbReference>
<dbReference type="GO" id="GO:0005544">
    <property type="term" value="F:calcium-dependent phospholipid binding"/>
    <property type="evidence" value="ECO:0007669"/>
    <property type="project" value="UniProtKB-KW"/>
</dbReference>
<keyword evidence="7" id="KW-1185">Reference proteome</keyword>
<dbReference type="InterPro" id="IPR018252">
    <property type="entry name" value="Annexin_repeat_CS"/>
</dbReference>
<evidence type="ECO:0000313" key="7">
    <source>
        <dbReference type="Proteomes" id="UP000694845"/>
    </source>
</evidence>
<dbReference type="InterPro" id="IPR037104">
    <property type="entry name" value="Annexin_sf"/>
</dbReference>
<dbReference type="OrthoDB" id="37886at2759"/>
<organism evidence="7 8">
    <name type="scientific">Acanthaster planci</name>
    <name type="common">Crown-of-thorns starfish</name>
    <dbReference type="NCBI Taxonomy" id="133434"/>
    <lineage>
        <taxon>Eukaryota</taxon>
        <taxon>Metazoa</taxon>
        <taxon>Echinodermata</taxon>
        <taxon>Eleutherozoa</taxon>
        <taxon>Asterozoa</taxon>
        <taxon>Asteroidea</taxon>
        <taxon>Valvatacea</taxon>
        <taxon>Valvatida</taxon>
        <taxon>Acanthasteridae</taxon>
        <taxon>Acanthaster</taxon>
    </lineage>
</organism>
<dbReference type="GeneID" id="110978659"/>
<sequence>MATVKAAENFDADSDCQILRKAMKGLGTDEKAIVDILACRSNAQRQELKVKFKASFGRDLVKDLKSELGGNFEDAILAMMDLPAVFDARCLKKAMKGIGTDESVLIEILCTRSKAQIAAIKAAYKTTFGKDLESAIESETSGDFKRVLIGLCAGGRDEGTGVDEEKVPEDAAALQEAAKGLGTDESEFQRILVTRSPLHLRAVFKAFEAMTGKSIDDTIRSEMGGNLRKTYLTIVGFFQHPMEFFADQLNKSMKGLGTDEEHLIRIIVSRSEIDLGGVKAAYAVKYGKTLEAAIASECGGDFKNVLVTLTS</sequence>
<dbReference type="AlphaFoldDB" id="A0A8B7Y8F0"/>